<feature type="compositionally biased region" description="Basic and acidic residues" evidence="1">
    <location>
        <begin position="35"/>
        <end position="48"/>
    </location>
</feature>
<dbReference type="EMBL" id="HG994361">
    <property type="protein sequence ID" value="CAF2188755.1"/>
    <property type="molecule type" value="Genomic_DNA"/>
</dbReference>
<protein>
    <submittedName>
        <fullName evidence="2">(rape) hypothetical protein</fullName>
    </submittedName>
</protein>
<evidence type="ECO:0000256" key="1">
    <source>
        <dbReference type="SAM" id="MobiDB-lite"/>
    </source>
</evidence>
<gene>
    <name evidence="2" type="ORF">DARMORV10_A07P33540.1</name>
</gene>
<proteinExistence type="predicted"/>
<name>A0A816ZDJ7_BRANA</name>
<accession>A0A816ZDJ7</accession>
<reference evidence="2" key="1">
    <citation type="submission" date="2021-01" db="EMBL/GenBank/DDBJ databases">
        <authorList>
            <consortium name="Genoscope - CEA"/>
            <person name="William W."/>
        </authorList>
    </citation>
    <scope>NUCLEOTIDE SEQUENCE</scope>
</reference>
<organism evidence="2">
    <name type="scientific">Brassica napus</name>
    <name type="common">Rape</name>
    <dbReference type="NCBI Taxonomy" id="3708"/>
    <lineage>
        <taxon>Eukaryota</taxon>
        <taxon>Viridiplantae</taxon>
        <taxon>Streptophyta</taxon>
        <taxon>Embryophyta</taxon>
        <taxon>Tracheophyta</taxon>
        <taxon>Spermatophyta</taxon>
        <taxon>Magnoliopsida</taxon>
        <taxon>eudicotyledons</taxon>
        <taxon>Gunneridae</taxon>
        <taxon>Pentapetalae</taxon>
        <taxon>rosids</taxon>
        <taxon>malvids</taxon>
        <taxon>Brassicales</taxon>
        <taxon>Brassicaceae</taxon>
        <taxon>Brassiceae</taxon>
        <taxon>Brassica</taxon>
    </lineage>
</organism>
<dbReference type="Proteomes" id="UP001295469">
    <property type="component" value="Chromosome A07"/>
</dbReference>
<dbReference type="AlphaFoldDB" id="A0A816ZDJ7"/>
<evidence type="ECO:0000313" key="2">
    <source>
        <dbReference type="EMBL" id="CAF2188755.1"/>
    </source>
</evidence>
<sequence length="61" mass="6814">MSVRGLDGVGVTAASRRKPENLAAKASKSGSEGVTVEREREREGFGRERKVDSEIVWRRRI</sequence>
<feature type="region of interest" description="Disordered" evidence="1">
    <location>
        <begin position="1"/>
        <end position="48"/>
    </location>
</feature>